<dbReference type="EMBL" id="JAMXLT020000019">
    <property type="protein sequence ID" value="MDW8549515.1"/>
    <property type="molecule type" value="Genomic_DNA"/>
</dbReference>
<dbReference type="InterPro" id="IPR029044">
    <property type="entry name" value="Nucleotide-diphossugar_trans"/>
</dbReference>
<dbReference type="EC" id="2.4.-.-" evidence="2"/>
<gene>
    <name evidence="2" type="ORF">NG800_011380</name>
</gene>
<evidence type="ECO:0000313" key="3">
    <source>
        <dbReference type="Proteomes" id="UP001204439"/>
    </source>
</evidence>
<dbReference type="GO" id="GO:0016757">
    <property type="term" value="F:glycosyltransferase activity"/>
    <property type="evidence" value="ECO:0007669"/>
    <property type="project" value="UniProtKB-KW"/>
</dbReference>
<sequence length="294" mass="34315">MKASIIITTYNRPEFLKRAISSCKTQKTNYEFEIIVVDDNGIATPAQIETLKIVNGFENVKYIILETNSGACIARNRGAKLAEGQYLFFLDDDDEYLTDKVQMQVDFLDNNPKYDGCLAAFKRVNTNGTQIIANSNFPVVGDFKNFVANGNFFTPMICIRKDSFSLSGGFIDIPRFQDRFYMMTMLEKDFKFEVIMDQLHIMYEHDSERITSKSIEKTQKSIDQMMVWLQARRQDFTKQEWKYIEIDGLRKIGISLYNSESRVNRQKAARLYWDIYIRSFVFSDFILMLKSLIK</sequence>
<comment type="caution">
    <text evidence="2">The sequence shown here is derived from an EMBL/GenBank/DDBJ whole genome shotgun (WGS) entry which is preliminary data.</text>
</comment>
<proteinExistence type="predicted"/>
<name>A0ABU4JIK3_9FLAO</name>
<accession>A0ABU4JIK3</accession>
<keyword evidence="3" id="KW-1185">Reference proteome</keyword>
<protein>
    <submittedName>
        <fullName evidence="2">Glycosyltransferase family 2 protein</fullName>
        <ecNumber evidence="2">2.4.-.-</ecNumber>
    </submittedName>
</protein>
<dbReference type="PANTHER" id="PTHR22916:SF3">
    <property type="entry name" value="UDP-GLCNAC:BETAGAL BETA-1,3-N-ACETYLGLUCOSAMINYLTRANSFERASE-LIKE PROTEIN 1"/>
    <property type="match status" value="1"/>
</dbReference>
<dbReference type="Proteomes" id="UP001204439">
    <property type="component" value="Unassembled WGS sequence"/>
</dbReference>
<evidence type="ECO:0000313" key="2">
    <source>
        <dbReference type="EMBL" id="MDW8549515.1"/>
    </source>
</evidence>
<dbReference type="Pfam" id="PF00535">
    <property type="entry name" value="Glycos_transf_2"/>
    <property type="match status" value="1"/>
</dbReference>
<evidence type="ECO:0000259" key="1">
    <source>
        <dbReference type="Pfam" id="PF00535"/>
    </source>
</evidence>
<dbReference type="InterPro" id="IPR001173">
    <property type="entry name" value="Glyco_trans_2-like"/>
</dbReference>
<keyword evidence="2" id="KW-0328">Glycosyltransferase</keyword>
<dbReference type="PANTHER" id="PTHR22916">
    <property type="entry name" value="GLYCOSYLTRANSFERASE"/>
    <property type="match status" value="1"/>
</dbReference>
<feature type="domain" description="Glycosyltransferase 2-like" evidence="1">
    <location>
        <begin position="4"/>
        <end position="146"/>
    </location>
</feature>
<keyword evidence="2" id="KW-0808">Transferase</keyword>
<dbReference type="CDD" id="cd00761">
    <property type="entry name" value="Glyco_tranf_GTA_type"/>
    <property type="match status" value="1"/>
</dbReference>
<dbReference type="RefSeq" id="WP_063969288.1">
    <property type="nucleotide sequence ID" value="NZ_JAMXLT020000019.1"/>
</dbReference>
<reference evidence="2 3" key="1">
    <citation type="submission" date="2023-11" db="EMBL/GenBank/DDBJ databases">
        <title>First isolation, identification, and characterization of non-pathogenic Epilithonimonas ginsengisoli isolated from diseased farmed rainbow trout (Oncorhynchus mykiss) in Chile.</title>
        <authorList>
            <person name="Miranda C.D."/>
            <person name="Irgang R."/>
            <person name="Concha C."/>
            <person name="Rojas R."/>
            <person name="Avendano R."/>
        </authorList>
    </citation>
    <scope>NUCLEOTIDE SEQUENCE [LARGE SCALE GENOMIC DNA]</scope>
    <source>
        <strain evidence="2 3">FP99</strain>
    </source>
</reference>
<dbReference type="SUPFAM" id="SSF53448">
    <property type="entry name" value="Nucleotide-diphospho-sugar transferases"/>
    <property type="match status" value="1"/>
</dbReference>
<dbReference type="Gene3D" id="3.90.550.10">
    <property type="entry name" value="Spore Coat Polysaccharide Biosynthesis Protein SpsA, Chain A"/>
    <property type="match status" value="1"/>
</dbReference>
<organism evidence="2 3">
    <name type="scientific">Epilithonimonas ginsengisoli</name>
    <dbReference type="NCBI Taxonomy" id="1245592"/>
    <lineage>
        <taxon>Bacteria</taxon>
        <taxon>Pseudomonadati</taxon>
        <taxon>Bacteroidota</taxon>
        <taxon>Flavobacteriia</taxon>
        <taxon>Flavobacteriales</taxon>
        <taxon>Weeksellaceae</taxon>
        <taxon>Chryseobacterium group</taxon>
        <taxon>Epilithonimonas</taxon>
    </lineage>
</organism>